<name>A0A392PAZ8_9FABA</name>
<keyword evidence="2" id="KW-1185">Reference proteome</keyword>
<dbReference type="AlphaFoldDB" id="A0A392PAZ8"/>
<dbReference type="Proteomes" id="UP000265520">
    <property type="component" value="Unassembled WGS sequence"/>
</dbReference>
<evidence type="ECO:0000313" key="1">
    <source>
        <dbReference type="EMBL" id="MCI09278.1"/>
    </source>
</evidence>
<accession>A0A392PAZ8</accession>
<organism evidence="1 2">
    <name type="scientific">Trifolium medium</name>
    <dbReference type="NCBI Taxonomy" id="97028"/>
    <lineage>
        <taxon>Eukaryota</taxon>
        <taxon>Viridiplantae</taxon>
        <taxon>Streptophyta</taxon>
        <taxon>Embryophyta</taxon>
        <taxon>Tracheophyta</taxon>
        <taxon>Spermatophyta</taxon>
        <taxon>Magnoliopsida</taxon>
        <taxon>eudicotyledons</taxon>
        <taxon>Gunneridae</taxon>
        <taxon>Pentapetalae</taxon>
        <taxon>rosids</taxon>
        <taxon>fabids</taxon>
        <taxon>Fabales</taxon>
        <taxon>Fabaceae</taxon>
        <taxon>Papilionoideae</taxon>
        <taxon>50 kb inversion clade</taxon>
        <taxon>NPAAA clade</taxon>
        <taxon>Hologalegina</taxon>
        <taxon>IRL clade</taxon>
        <taxon>Trifolieae</taxon>
        <taxon>Trifolium</taxon>
    </lineage>
</organism>
<sequence>LLESRKSIIASYGRPLSRPELDSIQDPRTVRLPVISDTINNRLLVNFCYDLYAYYPDNEQESKWECLTHSSKLGTPTICFRRPALVFDHIVYFYFPKQENSPYCIDAYDLTTNKPINVLWSADFRTDVYNDSLAQLARLDRFGYDTSRITLAHLGDGIMCLASCSQDDNSCTCLHFLRFRVQRLASLEEGVLITPVTAHQFTLPTCYRRIGSVIPL</sequence>
<proteinExistence type="predicted"/>
<dbReference type="EMBL" id="LXQA010072059">
    <property type="protein sequence ID" value="MCI09278.1"/>
    <property type="molecule type" value="Genomic_DNA"/>
</dbReference>
<reference evidence="1 2" key="1">
    <citation type="journal article" date="2018" name="Front. Plant Sci.">
        <title>Red Clover (Trifolium pratense) and Zigzag Clover (T. medium) - A Picture of Genomic Similarities and Differences.</title>
        <authorList>
            <person name="Dluhosova J."/>
            <person name="Istvanek J."/>
            <person name="Nedelnik J."/>
            <person name="Repkova J."/>
        </authorList>
    </citation>
    <scope>NUCLEOTIDE SEQUENCE [LARGE SCALE GENOMIC DNA]</scope>
    <source>
        <strain evidence="2">cv. 10/8</strain>
        <tissue evidence="1">Leaf</tissue>
    </source>
</reference>
<comment type="caution">
    <text evidence="1">The sequence shown here is derived from an EMBL/GenBank/DDBJ whole genome shotgun (WGS) entry which is preliminary data.</text>
</comment>
<protein>
    <submittedName>
        <fullName evidence="1">Uncharacterized protein</fullName>
    </submittedName>
</protein>
<feature type="non-terminal residue" evidence="1">
    <location>
        <position position="1"/>
    </location>
</feature>
<evidence type="ECO:0000313" key="2">
    <source>
        <dbReference type="Proteomes" id="UP000265520"/>
    </source>
</evidence>